<keyword evidence="2" id="KW-0472">Membrane</keyword>
<feature type="region of interest" description="Disordered" evidence="1">
    <location>
        <begin position="180"/>
        <end position="221"/>
    </location>
</feature>
<protein>
    <submittedName>
        <fullName evidence="4">Uncharacterized protein</fullName>
    </submittedName>
</protein>
<dbReference type="AlphaFoldDB" id="A0A0N4ZW36"/>
<evidence type="ECO:0000313" key="3">
    <source>
        <dbReference type="Proteomes" id="UP000038045"/>
    </source>
</evidence>
<feature type="transmembrane region" description="Helical" evidence="2">
    <location>
        <begin position="146"/>
        <end position="170"/>
    </location>
</feature>
<feature type="transmembrane region" description="Helical" evidence="2">
    <location>
        <begin position="23"/>
        <end position="47"/>
    </location>
</feature>
<dbReference type="Proteomes" id="UP000038045">
    <property type="component" value="Unplaced"/>
</dbReference>
<keyword evidence="3" id="KW-1185">Reference proteome</keyword>
<feature type="compositionally biased region" description="Basic and acidic residues" evidence="1">
    <location>
        <begin position="180"/>
        <end position="212"/>
    </location>
</feature>
<name>A0A0N4ZW36_PARTI</name>
<keyword evidence="2" id="KW-0812">Transmembrane</keyword>
<feature type="transmembrane region" description="Helical" evidence="2">
    <location>
        <begin position="83"/>
        <end position="101"/>
    </location>
</feature>
<dbReference type="WBParaSite" id="PTRK_0001281600.1">
    <property type="protein sequence ID" value="PTRK_0001281600.1"/>
    <property type="gene ID" value="PTRK_0001281600"/>
</dbReference>
<evidence type="ECO:0000256" key="2">
    <source>
        <dbReference type="SAM" id="Phobius"/>
    </source>
</evidence>
<organism evidence="3 4">
    <name type="scientific">Parastrongyloides trichosuri</name>
    <name type="common">Possum-specific nematode worm</name>
    <dbReference type="NCBI Taxonomy" id="131310"/>
    <lineage>
        <taxon>Eukaryota</taxon>
        <taxon>Metazoa</taxon>
        <taxon>Ecdysozoa</taxon>
        <taxon>Nematoda</taxon>
        <taxon>Chromadorea</taxon>
        <taxon>Rhabditida</taxon>
        <taxon>Tylenchina</taxon>
        <taxon>Panagrolaimomorpha</taxon>
        <taxon>Strongyloidoidea</taxon>
        <taxon>Strongyloididae</taxon>
        <taxon>Parastrongyloides</taxon>
    </lineage>
</organism>
<feature type="transmembrane region" description="Helical" evidence="2">
    <location>
        <begin position="108"/>
        <end position="126"/>
    </location>
</feature>
<reference evidence="4" key="1">
    <citation type="submission" date="2017-02" db="UniProtKB">
        <authorList>
            <consortium name="WormBaseParasite"/>
        </authorList>
    </citation>
    <scope>IDENTIFICATION</scope>
</reference>
<evidence type="ECO:0000313" key="4">
    <source>
        <dbReference type="WBParaSite" id="PTRK_0001281600.1"/>
    </source>
</evidence>
<accession>A0A0N4ZW36</accession>
<keyword evidence="2" id="KW-1133">Transmembrane helix</keyword>
<sequence length="221" mass="25150">MLPKRPNILKFLSTVPEEQEDKILLGCFGTSIFSFLMIRVIGIMLYLRIRYGTCATVICPDLKERLFDDLPLSVRIMEFSRPLGAVLTLSIFEIVLLLINVRRQNARMFAFIGIALASAKLFSAIVEIGSNIDSAKFITTQVINLLNFSNCTFVLFESFSLYATVLAAYYRYRKQMNNHLGKEKKGKTQEDSEKSKKKDKDKDNEPSEKGRDTSSYTEDVS</sequence>
<proteinExistence type="predicted"/>
<evidence type="ECO:0000256" key="1">
    <source>
        <dbReference type="SAM" id="MobiDB-lite"/>
    </source>
</evidence>